<sequence length="94" mass="10332">MMWWHGPAMNTWGYALTTLGMVLFWQLAVFGAIVVVRHLGRLNESVPERPLPPSYSPSAPPAASSTSRSSEDIRTGVDRSEPAATSQRPILRLV</sequence>
<feature type="transmembrane region" description="Helical" evidence="2">
    <location>
        <begin position="12"/>
        <end position="36"/>
    </location>
</feature>
<dbReference type="EMBL" id="VIWU01000001">
    <property type="protein sequence ID" value="TWF80507.1"/>
    <property type="molecule type" value="Genomic_DNA"/>
</dbReference>
<name>A0A561T087_9PSEU</name>
<evidence type="ECO:0000256" key="1">
    <source>
        <dbReference type="SAM" id="MobiDB-lite"/>
    </source>
</evidence>
<dbReference type="AlphaFoldDB" id="A0A561T087"/>
<evidence type="ECO:0000313" key="4">
    <source>
        <dbReference type="Proteomes" id="UP000321261"/>
    </source>
</evidence>
<comment type="caution">
    <text evidence="3">The sequence shown here is derived from an EMBL/GenBank/DDBJ whole genome shotgun (WGS) entry which is preliminary data.</text>
</comment>
<feature type="compositionally biased region" description="Basic and acidic residues" evidence="1">
    <location>
        <begin position="69"/>
        <end position="81"/>
    </location>
</feature>
<keyword evidence="4" id="KW-1185">Reference proteome</keyword>
<keyword evidence="2" id="KW-1133">Transmembrane helix</keyword>
<organism evidence="3 4">
    <name type="scientific">Pseudonocardia hierapolitana</name>
    <dbReference type="NCBI Taxonomy" id="1128676"/>
    <lineage>
        <taxon>Bacteria</taxon>
        <taxon>Bacillati</taxon>
        <taxon>Actinomycetota</taxon>
        <taxon>Actinomycetes</taxon>
        <taxon>Pseudonocardiales</taxon>
        <taxon>Pseudonocardiaceae</taxon>
        <taxon>Pseudonocardia</taxon>
    </lineage>
</organism>
<gene>
    <name evidence="3" type="ORF">FHX44_116450</name>
</gene>
<reference evidence="3 4" key="1">
    <citation type="submission" date="2019-06" db="EMBL/GenBank/DDBJ databases">
        <title>Sequencing the genomes of 1000 actinobacteria strains.</title>
        <authorList>
            <person name="Klenk H.-P."/>
        </authorList>
    </citation>
    <scope>NUCLEOTIDE SEQUENCE [LARGE SCALE GENOMIC DNA]</scope>
    <source>
        <strain evidence="3 4">DSM 45671</strain>
    </source>
</reference>
<evidence type="ECO:0000313" key="3">
    <source>
        <dbReference type="EMBL" id="TWF80507.1"/>
    </source>
</evidence>
<dbReference type="Proteomes" id="UP000321261">
    <property type="component" value="Unassembled WGS sequence"/>
</dbReference>
<feature type="region of interest" description="Disordered" evidence="1">
    <location>
        <begin position="46"/>
        <end position="94"/>
    </location>
</feature>
<evidence type="ECO:0000256" key="2">
    <source>
        <dbReference type="SAM" id="Phobius"/>
    </source>
</evidence>
<keyword evidence="2" id="KW-0472">Membrane</keyword>
<dbReference type="RefSeq" id="WP_212612743.1">
    <property type="nucleotide sequence ID" value="NZ_VIWU01000001.1"/>
</dbReference>
<keyword evidence="2" id="KW-0812">Transmembrane</keyword>
<feature type="compositionally biased region" description="Pro residues" evidence="1">
    <location>
        <begin position="49"/>
        <end position="60"/>
    </location>
</feature>
<protein>
    <submittedName>
        <fullName evidence="3">Uncharacterized protein</fullName>
    </submittedName>
</protein>
<accession>A0A561T087</accession>
<proteinExistence type="predicted"/>